<evidence type="ECO:0000256" key="1">
    <source>
        <dbReference type="ARBA" id="ARBA00022603"/>
    </source>
</evidence>
<evidence type="ECO:0000259" key="5">
    <source>
        <dbReference type="Pfam" id="PF00891"/>
    </source>
</evidence>
<dbReference type="Gene3D" id="1.10.10.10">
    <property type="entry name" value="Winged helix-like DNA-binding domain superfamily/Winged helix DNA-binding domain"/>
    <property type="match status" value="1"/>
</dbReference>
<gene>
    <name evidence="7" type="ORF">Sru01_55340</name>
</gene>
<feature type="domain" description="O-methyltransferase C-terminal" evidence="5">
    <location>
        <begin position="110"/>
        <end position="313"/>
    </location>
</feature>
<sequence length="334" mass="36276">MTDPGTLVWDAIRGGARLAAIRTMVELECAEHLRDGPLAVAELAERCGAHAPSLARVLRTLASMGLLESAGADRYALTPEGATLDREAPLSMRSAVTVTTDECMMYALSSLTETVRTGRSAFVERYGVLYEHLSRNPEFGQEFNDYMTNRAVPMARGVAERYDFTGVETLVDVGGGRGHILAAALRANPHLRGVLYDLAHVVPDAREAFTSWGLADRCEFVAGDFFASAPRGADAYLLGSVIHNWDDTDALRILTNVRAAMREDGRVLLVEIVLPDDDSPHFGKDLDLRMLGIFGQGRERSRGEYAVLLEKAGLGIRQVVGLPFNASLIEATAV</sequence>
<keyword evidence="1" id="KW-0489">Methyltransferase</keyword>
<dbReference type="PROSITE" id="PS51683">
    <property type="entry name" value="SAM_OMT_II"/>
    <property type="match status" value="1"/>
</dbReference>
<dbReference type="PIRSF" id="PIRSF005739">
    <property type="entry name" value="O-mtase"/>
    <property type="match status" value="1"/>
</dbReference>
<dbReference type="GO" id="GO:0046983">
    <property type="term" value="F:protein dimerization activity"/>
    <property type="evidence" value="ECO:0007669"/>
    <property type="project" value="InterPro"/>
</dbReference>
<dbReference type="InterPro" id="IPR036388">
    <property type="entry name" value="WH-like_DNA-bd_sf"/>
</dbReference>
<organism evidence="7 8">
    <name type="scientific">Sphaerisporangium rufum</name>
    <dbReference type="NCBI Taxonomy" id="1381558"/>
    <lineage>
        <taxon>Bacteria</taxon>
        <taxon>Bacillati</taxon>
        <taxon>Actinomycetota</taxon>
        <taxon>Actinomycetes</taxon>
        <taxon>Streptosporangiales</taxon>
        <taxon>Streptosporangiaceae</taxon>
        <taxon>Sphaerisporangium</taxon>
    </lineage>
</organism>
<evidence type="ECO:0000256" key="4">
    <source>
        <dbReference type="PIRSR" id="PIRSR005739-1"/>
    </source>
</evidence>
<dbReference type="RefSeq" id="WP_203991471.1">
    <property type="nucleotide sequence ID" value="NZ_BOOU01000075.1"/>
</dbReference>
<evidence type="ECO:0000259" key="6">
    <source>
        <dbReference type="Pfam" id="PF08100"/>
    </source>
</evidence>
<evidence type="ECO:0000256" key="3">
    <source>
        <dbReference type="ARBA" id="ARBA00022691"/>
    </source>
</evidence>
<dbReference type="InterPro" id="IPR016461">
    <property type="entry name" value="COMT-like"/>
</dbReference>
<evidence type="ECO:0000256" key="2">
    <source>
        <dbReference type="ARBA" id="ARBA00022679"/>
    </source>
</evidence>
<keyword evidence="8" id="KW-1185">Reference proteome</keyword>
<protein>
    <submittedName>
        <fullName evidence="7">Hydroxyneurosporene-O-methyltransferase</fullName>
    </submittedName>
</protein>
<dbReference type="SUPFAM" id="SSF53335">
    <property type="entry name" value="S-adenosyl-L-methionine-dependent methyltransferases"/>
    <property type="match status" value="1"/>
</dbReference>
<dbReference type="Pfam" id="PF00891">
    <property type="entry name" value="Methyltransf_2"/>
    <property type="match status" value="1"/>
</dbReference>
<evidence type="ECO:0000313" key="8">
    <source>
        <dbReference type="Proteomes" id="UP000655287"/>
    </source>
</evidence>
<dbReference type="InterPro" id="IPR036390">
    <property type="entry name" value="WH_DNA-bd_sf"/>
</dbReference>
<keyword evidence="3" id="KW-0949">S-adenosyl-L-methionine</keyword>
<dbReference type="PANTHER" id="PTHR43712">
    <property type="entry name" value="PUTATIVE (AFU_ORTHOLOGUE AFUA_4G14580)-RELATED"/>
    <property type="match status" value="1"/>
</dbReference>
<name>A0A919R6F6_9ACTN</name>
<dbReference type="GO" id="GO:0032259">
    <property type="term" value="P:methylation"/>
    <property type="evidence" value="ECO:0007669"/>
    <property type="project" value="UniProtKB-KW"/>
</dbReference>
<dbReference type="CDD" id="cd02440">
    <property type="entry name" value="AdoMet_MTases"/>
    <property type="match status" value="1"/>
</dbReference>
<accession>A0A919R6F6</accession>
<dbReference type="SUPFAM" id="SSF46785">
    <property type="entry name" value="Winged helix' DNA-binding domain"/>
    <property type="match status" value="1"/>
</dbReference>
<dbReference type="InterPro" id="IPR012967">
    <property type="entry name" value="COMT_dimerisation"/>
</dbReference>
<dbReference type="Pfam" id="PF08100">
    <property type="entry name" value="Dimerisation"/>
    <property type="match status" value="1"/>
</dbReference>
<dbReference type="Proteomes" id="UP000655287">
    <property type="component" value="Unassembled WGS sequence"/>
</dbReference>
<reference evidence="7" key="1">
    <citation type="submission" date="2021-01" db="EMBL/GenBank/DDBJ databases">
        <title>Whole genome shotgun sequence of Sphaerisporangium rufum NBRC 109079.</title>
        <authorList>
            <person name="Komaki H."/>
            <person name="Tamura T."/>
        </authorList>
    </citation>
    <scope>NUCLEOTIDE SEQUENCE</scope>
    <source>
        <strain evidence="7">NBRC 109079</strain>
    </source>
</reference>
<dbReference type="InterPro" id="IPR001077">
    <property type="entry name" value="COMT_C"/>
</dbReference>
<dbReference type="AlphaFoldDB" id="A0A919R6F6"/>
<dbReference type="PANTHER" id="PTHR43712:SF2">
    <property type="entry name" value="O-METHYLTRANSFERASE CICE"/>
    <property type="match status" value="1"/>
</dbReference>
<proteinExistence type="predicted"/>
<comment type="caution">
    <text evidence="7">The sequence shown here is derived from an EMBL/GenBank/DDBJ whole genome shotgun (WGS) entry which is preliminary data.</text>
</comment>
<dbReference type="EMBL" id="BOOU01000075">
    <property type="protein sequence ID" value="GII80552.1"/>
    <property type="molecule type" value="Genomic_DNA"/>
</dbReference>
<dbReference type="Gene3D" id="3.40.50.150">
    <property type="entry name" value="Vaccinia Virus protein VP39"/>
    <property type="match status" value="1"/>
</dbReference>
<evidence type="ECO:0000313" key="7">
    <source>
        <dbReference type="EMBL" id="GII80552.1"/>
    </source>
</evidence>
<dbReference type="InterPro" id="IPR029063">
    <property type="entry name" value="SAM-dependent_MTases_sf"/>
</dbReference>
<feature type="domain" description="O-methyltransferase dimerisation" evidence="6">
    <location>
        <begin position="10"/>
        <end position="83"/>
    </location>
</feature>
<dbReference type="Gene3D" id="1.10.287.1350">
    <property type="match status" value="1"/>
</dbReference>
<dbReference type="GO" id="GO:0008171">
    <property type="term" value="F:O-methyltransferase activity"/>
    <property type="evidence" value="ECO:0007669"/>
    <property type="project" value="InterPro"/>
</dbReference>
<feature type="active site" description="Proton acceptor" evidence="4">
    <location>
        <position position="243"/>
    </location>
</feature>
<keyword evidence="2" id="KW-0808">Transferase</keyword>